<dbReference type="EMBL" id="SWLB01000014">
    <property type="protein sequence ID" value="KAF3329453.1"/>
    <property type="molecule type" value="Genomic_DNA"/>
</dbReference>
<dbReference type="InterPro" id="IPR055296">
    <property type="entry name" value="SRL2-like"/>
</dbReference>
<dbReference type="Pfam" id="PF21052">
    <property type="entry name" value="EFR3_ARM"/>
    <property type="match status" value="1"/>
</dbReference>
<comment type="caution">
    <text evidence="2">The sequence shown here is derived from an EMBL/GenBank/DDBJ whole genome shotgun (WGS) entry which is preliminary data.</text>
</comment>
<evidence type="ECO:0000313" key="2">
    <source>
        <dbReference type="EMBL" id="KAF3329453.1"/>
    </source>
</evidence>
<name>A0A833R3S2_9POAL</name>
<accession>A0A833R3S2</accession>
<reference evidence="2" key="1">
    <citation type="submission" date="2020-01" db="EMBL/GenBank/DDBJ databases">
        <title>Genome sequence of Kobresia littledalei, the first chromosome-level genome in the family Cyperaceae.</title>
        <authorList>
            <person name="Qu G."/>
        </authorList>
    </citation>
    <scope>NUCLEOTIDE SEQUENCE</scope>
    <source>
        <strain evidence="2">C.B.Clarke</strain>
        <tissue evidence="2">Leaf</tissue>
    </source>
</reference>
<organism evidence="2 3">
    <name type="scientific">Carex littledalei</name>
    <dbReference type="NCBI Taxonomy" id="544730"/>
    <lineage>
        <taxon>Eukaryota</taxon>
        <taxon>Viridiplantae</taxon>
        <taxon>Streptophyta</taxon>
        <taxon>Embryophyta</taxon>
        <taxon>Tracheophyta</taxon>
        <taxon>Spermatophyta</taxon>
        <taxon>Magnoliopsida</taxon>
        <taxon>Liliopsida</taxon>
        <taxon>Poales</taxon>
        <taxon>Cyperaceae</taxon>
        <taxon>Cyperoideae</taxon>
        <taxon>Cariceae</taxon>
        <taxon>Carex</taxon>
        <taxon>Carex subgen. Euthyceras</taxon>
    </lineage>
</organism>
<dbReference type="Proteomes" id="UP000623129">
    <property type="component" value="Unassembled WGS sequence"/>
</dbReference>
<dbReference type="PANTHER" id="PTHR46087:SF1">
    <property type="entry name" value="ARM REPEAT SUPERFAMILY PROTEIN"/>
    <property type="match status" value="1"/>
</dbReference>
<feature type="compositionally biased region" description="Polar residues" evidence="1">
    <location>
        <begin position="932"/>
        <end position="941"/>
    </location>
</feature>
<dbReference type="SUPFAM" id="SSF48371">
    <property type="entry name" value="ARM repeat"/>
    <property type="match status" value="1"/>
</dbReference>
<evidence type="ECO:0000256" key="1">
    <source>
        <dbReference type="SAM" id="MobiDB-lite"/>
    </source>
</evidence>
<dbReference type="PANTHER" id="PTHR46087">
    <property type="entry name" value="PUTATIVE, EXPRESSED-RELATED"/>
    <property type="match status" value="1"/>
</dbReference>
<dbReference type="InterPro" id="IPR049152">
    <property type="entry name" value="EFR3-like_ARM"/>
</dbReference>
<evidence type="ECO:0000313" key="3">
    <source>
        <dbReference type="Proteomes" id="UP000623129"/>
    </source>
</evidence>
<sequence length="959" mass="106781">MGVVSRKVVPVCGKLCFFCPAFRSRSRQPVKRYKKILANIFPRSQDAEPNDRMIGKLCNYTSKNPTRIPDITNYLEQKFFKELRSEHFYLARVVPRIYGKLLSSCKEQMPLLAPSSLTVVRTLLDQGQDEMRILGCLLLVDFLTNQVGGAYMFNVEGLISSLCELGQDLRDDDKGLQLRSAALQAIASMVQFMGDYSHVSMDFEKIVSVTMENYKVVESPSKAGSTLTRNQSGNEKIVSILGASHNNPGYWSRVCLQNMAKLAKDATTVRHVLDPLLRYFDSSDCWTTESSIATSVLSEMQLSMDSSGQSSHLLLSITIKHLDHKNVAKRPLLQLNILKVASQLAQQVKFHASVHIVTAISDLVRHMRKCLQFAIETSEDDDSRSNSDLHSALEACLLRLTEKVGDVGPILDMLAVVLESISSTATIARATISSVYRTARIAASVPNLSYDKKVFPESLFQQLLLAMVHPDHETRVGSHRILSATLFPLFKCPWSVFDLPVPLSVYDAKGTLLVALSAFSSSWVVTEKSMESCSASQGRSEMDEVLNEDCEKGSIARTESHVCLKYPPLIKIRETKSMHLSSQQVGLLLSSIWNQAISEENNPANYEAMAHTFDLALRVLKTEDSSNKALVRCFQLAFSLRSISVSPDIPLQASRKRSLHTMATAMLLLSAKASDLPQIVVLVRESTSDQLVDLHLSIIDDSSLELAFLSSSKSAVIYGSEEDEAAASNFLWKLHKDDKQLRDAVISQLVERFEDLPEDLLKEQLFQEFSPEESFLLRAPLFMETAGHPCSPYSLNGNRLSEEDLVPSLVGDEDTLFEESISQSDTRISESIHSNDVLSVSKLLESVMETAQEVTNAPLLMNPLSFDQMKDQCEALMLEKQQKMAALLSFKLDQDPLIEDKHMNEDPLNEVSCNTDSDSKEKLADKGYNLRCDSSSGSESSFRLPPSSPYDKFLKAAGW</sequence>
<dbReference type="InterPro" id="IPR016024">
    <property type="entry name" value="ARM-type_fold"/>
</dbReference>
<proteinExistence type="predicted"/>
<dbReference type="AlphaFoldDB" id="A0A833R3S2"/>
<gene>
    <name evidence="2" type="ORF">FCM35_KLT04784</name>
</gene>
<feature type="region of interest" description="Disordered" evidence="1">
    <location>
        <begin position="908"/>
        <end position="950"/>
    </location>
</feature>
<keyword evidence="3" id="KW-1185">Reference proteome</keyword>
<protein>
    <submittedName>
        <fullName evidence="2">Protein EFR3</fullName>
    </submittedName>
</protein>
<dbReference type="OrthoDB" id="19232at2759"/>